<evidence type="ECO:0000313" key="2">
    <source>
        <dbReference type="Proteomes" id="UP000824988"/>
    </source>
</evidence>
<evidence type="ECO:0008006" key="3">
    <source>
        <dbReference type="Google" id="ProtNLM"/>
    </source>
</evidence>
<dbReference type="Proteomes" id="UP000824988">
    <property type="component" value="Chromosome"/>
</dbReference>
<name>A0A8D4VS45_9GAMM</name>
<sequence length="327" mass="35919">MTGDAIGGYFPLELPLARRQRHPGALRYQSARAAFLALLRQGRPARVWLPWYLCDSMVEPLRMAGVECARYAIGADLAPAGPIPLGAGDWLLYVNYFGLCDGQVDRLLASYPAGQVVVDNSQAFYSAPRPCLATIYSPRKFFGVPDGGYLVTELALVPPAEQDGDSIDRCCHLLQRLAFDAESGYAQFAAAEQSLAGLPPKRMSSLTEKLLNAIDYEAAGSRRRENFAFLQQRLGNANRLPLAPQPDAEPLCYPFLPESPIRRGALQARRLYVPQYWPELLAENIPIPPFERGLADGLIPLPVDQRYGSAEMTELLQRLADAAAASI</sequence>
<dbReference type="KEGG" id="moz:MoryE10_21830"/>
<dbReference type="RefSeq" id="WP_221047046.1">
    <property type="nucleotide sequence ID" value="NZ_AP019782.1"/>
</dbReference>
<keyword evidence="2" id="KW-1185">Reference proteome</keyword>
<protein>
    <recommendedName>
        <fullName evidence="3">DegT/DnrJ/EryC1/StrS aminotransferase family protein</fullName>
    </recommendedName>
</protein>
<organism evidence="1 2">
    <name type="scientific">Methylogaea oryzae</name>
    <dbReference type="NCBI Taxonomy" id="1295382"/>
    <lineage>
        <taxon>Bacteria</taxon>
        <taxon>Pseudomonadati</taxon>
        <taxon>Pseudomonadota</taxon>
        <taxon>Gammaproteobacteria</taxon>
        <taxon>Methylococcales</taxon>
        <taxon>Methylococcaceae</taxon>
        <taxon>Methylogaea</taxon>
    </lineage>
</organism>
<evidence type="ECO:0000313" key="1">
    <source>
        <dbReference type="EMBL" id="BBL71577.1"/>
    </source>
</evidence>
<reference evidence="1" key="1">
    <citation type="submission" date="2019-06" db="EMBL/GenBank/DDBJ databases">
        <title>Complete genome sequence of Methylogaea oryzae strain JCM16910.</title>
        <authorList>
            <person name="Asakawa S."/>
        </authorList>
    </citation>
    <scope>NUCLEOTIDE SEQUENCE</scope>
    <source>
        <strain evidence="1">E10</strain>
    </source>
</reference>
<proteinExistence type="predicted"/>
<dbReference type="AlphaFoldDB" id="A0A8D4VS45"/>
<dbReference type="EMBL" id="AP019782">
    <property type="protein sequence ID" value="BBL71577.1"/>
    <property type="molecule type" value="Genomic_DNA"/>
</dbReference>
<gene>
    <name evidence="1" type="ORF">MoryE10_21830</name>
</gene>
<accession>A0A8D4VS45</accession>